<dbReference type="AlphaFoldDB" id="A0A916QTL3"/>
<gene>
    <name evidence="1" type="ORF">GCM10011498_08710</name>
</gene>
<organism evidence="1 2">
    <name type="scientific">Neptunicoccus cionae</name>
    <dbReference type="NCBI Taxonomy" id="2035344"/>
    <lineage>
        <taxon>Bacteria</taxon>
        <taxon>Pseudomonadati</taxon>
        <taxon>Pseudomonadota</taxon>
        <taxon>Alphaproteobacteria</taxon>
        <taxon>Rhodobacterales</taxon>
        <taxon>Paracoccaceae</taxon>
        <taxon>Neptunicoccus</taxon>
    </lineage>
</organism>
<name>A0A916QTL3_9RHOB</name>
<dbReference type="EMBL" id="BMKA01000001">
    <property type="protein sequence ID" value="GGA10829.1"/>
    <property type="molecule type" value="Genomic_DNA"/>
</dbReference>
<proteinExistence type="predicted"/>
<evidence type="ECO:0000313" key="1">
    <source>
        <dbReference type="EMBL" id="GGA10829.1"/>
    </source>
</evidence>
<reference evidence="1" key="2">
    <citation type="submission" date="2020-09" db="EMBL/GenBank/DDBJ databases">
        <authorList>
            <person name="Sun Q."/>
            <person name="Zhou Y."/>
        </authorList>
    </citation>
    <scope>NUCLEOTIDE SEQUENCE</scope>
    <source>
        <strain evidence="1">CGMCC 1.15880</strain>
    </source>
</reference>
<evidence type="ECO:0008006" key="3">
    <source>
        <dbReference type="Google" id="ProtNLM"/>
    </source>
</evidence>
<dbReference type="RefSeq" id="WP_188671250.1">
    <property type="nucleotide sequence ID" value="NZ_BMKA01000001.1"/>
</dbReference>
<sequence length="257" mass="28443">MASGKYLMGIWKGKKCVFCGGNRVAEGPEHAPPKVMFRDKSRPMGLEFPACHRCNHGSGGLDQLVANIAFGVSPEAVMKTKSMSAHELKVVKGIANNTPNLYSSAKRVPLFNQADKLIGSAVATELRKEVSLKIAKWATKQTLALWFEHTGQIASHRVVVDVELLTNTKHPPKDLYKIIKYMGKSNSLNTANRFTADQFSYKIKVDPARDMAMVFAQYHQGFAFFSIIKDKPTAKLSRKGLDYKFGTNANKGIHQIG</sequence>
<comment type="caution">
    <text evidence="1">The sequence shown here is derived from an EMBL/GenBank/DDBJ whole genome shotgun (WGS) entry which is preliminary data.</text>
</comment>
<reference evidence="1" key="1">
    <citation type="journal article" date="2014" name="Int. J. Syst. Evol. Microbiol.">
        <title>Complete genome sequence of Corynebacterium casei LMG S-19264T (=DSM 44701T), isolated from a smear-ripened cheese.</title>
        <authorList>
            <consortium name="US DOE Joint Genome Institute (JGI-PGF)"/>
            <person name="Walter F."/>
            <person name="Albersmeier A."/>
            <person name="Kalinowski J."/>
            <person name="Ruckert C."/>
        </authorList>
    </citation>
    <scope>NUCLEOTIDE SEQUENCE</scope>
    <source>
        <strain evidence="1">CGMCC 1.15880</strain>
    </source>
</reference>
<protein>
    <recommendedName>
        <fullName evidence="3">HNH endonuclease</fullName>
    </recommendedName>
</protein>
<dbReference type="Proteomes" id="UP000628017">
    <property type="component" value="Unassembled WGS sequence"/>
</dbReference>
<accession>A0A916QTL3</accession>
<evidence type="ECO:0000313" key="2">
    <source>
        <dbReference type="Proteomes" id="UP000628017"/>
    </source>
</evidence>
<keyword evidence="2" id="KW-1185">Reference proteome</keyword>